<feature type="transmembrane region" description="Helical" evidence="5">
    <location>
        <begin position="348"/>
        <end position="368"/>
    </location>
</feature>
<dbReference type="InterPro" id="IPR052556">
    <property type="entry name" value="PolySynth_Transporter"/>
</dbReference>
<evidence type="ECO:0000256" key="4">
    <source>
        <dbReference type="ARBA" id="ARBA00023136"/>
    </source>
</evidence>
<feature type="transmembrane region" description="Helical" evidence="5">
    <location>
        <begin position="160"/>
        <end position="186"/>
    </location>
</feature>
<dbReference type="PANTHER" id="PTHR43424:SF1">
    <property type="entry name" value="LOCUS PUTATIVE PROTEIN 1-RELATED"/>
    <property type="match status" value="1"/>
</dbReference>
<evidence type="ECO:0000256" key="1">
    <source>
        <dbReference type="ARBA" id="ARBA00004141"/>
    </source>
</evidence>
<evidence type="ECO:0000256" key="3">
    <source>
        <dbReference type="ARBA" id="ARBA00022989"/>
    </source>
</evidence>
<dbReference type="CDD" id="cd13128">
    <property type="entry name" value="MATE_Wzx_like"/>
    <property type="match status" value="1"/>
</dbReference>
<feature type="transmembrane region" description="Helical" evidence="5">
    <location>
        <begin position="107"/>
        <end position="126"/>
    </location>
</feature>
<feature type="transmembrane region" description="Helical" evidence="5">
    <location>
        <begin position="12"/>
        <end position="29"/>
    </location>
</feature>
<proteinExistence type="predicted"/>
<evidence type="ECO:0000313" key="6">
    <source>
        <dbReference type="EMBL" id="RHE95303.1"/>
    </source>
</evidence>
<feature type="transmembrane region" description="Helical" evidence="5">
    <location>
        <begin position="135"/>
        <end position="154"/>
    </location>
</feature>
<dbReference type="PANTHER" id="PTHR43424">
    <property type="entry name" value="LOCUS PUTATIVE PROTEIN 1-RELATED"/>
    <property type="match status" value="1"/>
</dbReference>
<dbReference type="RefSeq" id="WP_118220527.1">
    <property type="nucleotide sequence ID" value="NZ_JADNIJ010000001.1"/>
</dbReference>
<feature type="transmembrane region" description="Helical" evidence="5">
    <location>
        <begin position="41"/>
        <end position="59"/>
    </location>
</feature>
<name>A0A414LKZ3_9BACE</name>
<feature type="transmembrane region" description="Helical" evidence="5">
    <location>
        <begin position="408"/>
        <end position="427"/>
    </location>
</feature>
<comment type="caution">
    <text evidence="6">The sequence shown here is derived from an EMBL/GenBank/DDBJ whole genome shotgun (WGS) entry which is preliminary data.</text>
</comment>
<feature type="transmembrane region" description="Helical" evidence="5">
    <location>
        <begin position="245"/>
        <end position="264"/>
    </location>
</feature>
<feature type="transmembrane region" description="Helical" evidence="5">
    <location>
        <begin position="284"/>
        <end position="305"/>
    </location>
</feature>
<organism evidence="6 7">
    <name type="scientific">Bacteroides intestinalis</name>
    <dbReference type="NCBI Taxonomy" id="329854"/>
    <lineage>
        <taxon>Bacteria</taxon>
        <taxon>Pseudomonadati</taxon>
        <taxon>Bacteroidota</taxon>
        <taxon>Bacteroidia</taxon>
        <taxon>Bacteroidales</taxon>
        <taxon>Bacteroidaceae</taxon>
        <taxon>Bacteroides</taxon>
    </lineage>
</organism>
<gene>
    <name evidence="6" type="ORF">DW712_00890</name>
</gene>
<accession>A0A414LKZ3</accession>
<dbReference type="Proteomes" id="UP000285650">
    <property type="component" value="Unassembled WGS sequence"/>
</dbReference>
<feature type="transmembrane region" description="Helical" evidence="5">
    <location>
        <begin position="374"/>
        <end position="396"/>
    </location>
</feature>
<feature type="transmembrane region" description="Helical" evidence="5">
    <location>
        <begin position="80"/>
        <end position="101"/>
    </location>
</feature>
<keyword evidence="4 5" id="KW-0472">Membrane</keyword>
<sequence length="469" mass="55036">MSKIFKNYIYQTCFQVLSILLPFIVIPYVTNILGPELYGKYTYEVTLSTYFYTFLNFGLNLYGTREMSYYRNCRQTVSILFFKIVFLKIFLFLISLIIYPFVHNSVLWYLTIFNIAFLFFDFTWCLQALQYFKAIFFRSLFLKVTTFSLIFLFVKNQDDFLIYASILLIGNFISVLFLIPIIARYINLSLYKYTFSKNIFKVLLLSLPLFIPQLFIDLYNSIDKYFINYFVGNSDVGFYEIVQKIVRMMLFFISSVAIVITPELSFRIKNKMNYNELLTMSFKFILYLSIIASCFLSVFAELIISVLLDPRYISCILLLQIYSFILIPIAMGSIIGSQYMISMGMEKVYKYPILIGLIANVILNIFLINKFGAQGAVITALVSENLVVFSMILFVYKSYNFLDLIKKEYRLGIYLLFSILFSMFLNSIDYKSTLYLCMSLLFVLSSLFLLLYKNPFVFNVIAKLKKRTV</sequence>
<feature type="transmembrane region" description="Helical" evidence="5">
    <location>
        <begin position="433"/>
        <end position="452"/>
    </location>
</feature>
<keyword evidence="3 5" id="KW-1133">Transmembrane helix</keyword>
<evidence type="ECO:0000256" key="5">
    <source>
        <dbReference type="SAM" id="Phobius"/>
    </source>
</evidence>
<evidence type="ECO:0000313" key="7">
    <source>
        <dbReference type="Proteomes" id="UP000285650"/>
    </source>
</evidence>
<dbReference type="Pfam" id="PF01943">
    <property type="entry name" value="Polysacc_synt"/>
    <property type="match status" value="1"/>
</dbReference>
<protein>
    <submittedName>
        <fullName evidence="6">Flippase</fullName>
    </submittedName>
</protein>
<reference evidence="6 7" key="1">
    <citation type="submission" date="2018-08" db="EMBL/GenBank/DDBJ databases">
        <title>A genome reference for cultivated species of the human gut microbiota.</title>
        <authorList>
            <person name="Zou Y."/>
            <person name="Xue W."/>
            <person name="Luo G."/>
        </authorList>
    </citation>
    <scope>NUCLEOTIDE SEQUENCE [LARGE SCALE GENOMIC DNA]</scope>
    <source>
        <strain evidence="6 7">AM27-17</strain>
    </source>
</reference>
<dbReference type="GO" id="GO:0016020">
    <property type="term" value="C:membrane"/>
    <property type="evidence" value="ECO:0007669"/>
    <property type="project" value="UniProtKB-SubCell"/>
</dbReference>
<feature type="transmembrane region" description="Helical" evidence="5">
    <location>
        <begin position="311"/>
        <end position="336"/>
    </location>
</feature>
<keyword evidence="2 5" id="KW-0812">Transmembrane</keyword>
<evidence type="ECO:0000256" key="2">
    <source>
        <dbReference type="ARBA" id="ARBA00022692"/>
    </source>
</evidence>
<comment type="subcellular location">
    <subcellularLocation>
        <location evidence="1">Membrane</location>
        <topology evidence="1">Multi-pass membrane protein</topology>
    </subcellularLocation>
</comment>
<dbReference type="AlphaFoldDB" id="A0A414LKZ3"/>
<dbReference type="EMBL" id="QSKV01000001">
    <property type="protein sequence ID" value="RHE95303.1"/>
    <property type="molecule type" value="Genomic_DNA"/>
</dbReference>
<feature type="transmembrane region" description="Helical" evidence="5">
    <location>
        <begin position="198"/>
        <end position="216"/>
    </location>
</feature>
<dbReference type="InterPro" id="IPR002797">
    <property type="entry name" value="Polysacc_synth"/>
</dbReference>